<protein>
    <recommendedName>
        <fullName evidence="9">ADP-specific phosphofructokinase</fullName>
    </recommendedName>
</protein>
<keyword evidence="8" id="KW-1185">Reference proteome</keyword>
<evidence type="ECO:0000256" key="4">
    <source>
        <dbReference type="ARBA" id="ARBA00022777"/>
    </source>
</evidence>
<evidence type="ECO:0000256" key="3">
    <source>
        <dbReference type="ARBA" id="ARBA00022723"/>
    </source>
</evidence>
<name>A0A9E4ZHB2_9EURY</name>
<gene>
    <name evidence="7" type="ORF">KDK67_09360</name>
</gene>
<keyword evidence="2" id="KW-0808">Transferase</keyword>
<keyword evidence="3" id="KW-0479">Metal-binding</keyword>
<dbReference type="GO" id="GO:0016301">
    <property type="term" value="F:kinase activity"/>
    <property type="evidence" value="ECO:0007669"/>
    <property type="project" value="UniProtKB-KW"/>
</dbReference>
<reference evidence="7" key="2">
    <citation type="submission" date="2021-04" db="EMBL/GenBank/DDBJ databases">
        <authorList>
            <person name="Dong X."/>
        </authorList>
    </citation>
    <scope>NUCLEOTIDE SEQUENCE</scope>
    <source>
        <strain evidence="7">LLY</strain>
    </source>
</reference>
<sequence length="452" mass="49632">MKFLCGYNMNLDAVYSITREDIAELLASVDPTVLFDSFQRSSGDINSISDLLAGLVGCMQEGTGAEWFIQDVSVFSFLMEHFYERAVVRLGGNMAIMANVMSEMGAEEVVVNPVGDVGSISPLISGEGVVFPEESDNDVKSTFKGAKEKIVHFVFDFKKGLRFELFGKNITVPRENRFIATYDNVNTELYISPAFEDYSREYVKVANGAIVSGFNQLRSVYPDGSGPVEKFEKARSLMRGWKVLNSDLLVHAELGHFSTSELAVFIFTELSGIADSIGMNEDEIGMLFEIHGIPEERFQRIDSSIIVEACVKCIRATGLKKMVVHTRDLIVSVFRDTVSSCDHEIQSLEFGIMCAAFFAATGKLPLRSDLEDSVSEFSLSEYGLEQVGRVQALIDGNFDSCVGSGVGACGKYSDLNVCILPTLICDDPISTVGLGDTVMAATFLRWVELLNS</sequence>
<keyword evidence="5" id="KW-0460">Magnesium</keyword>
<dbReference type="Pfam" id="PF04587">
    <property type="entry name" value="ADP_PFK_GK"/>
    <property type="match status" value="1"/>
</dbReference>
<dbReference type="InterPro" id="IPR029056">
    <property type="entry name" value="Ribokinase-like"/>
</dbReference>
<dbReference type="PROSITE" id="PS51255">
    <property type="entry name" value="ADPK"/>
    <property type="match status" value="1"/>
</dbReference>
<evidence type="ECO:0000256" key="6">
    <source>
        <dbReference type="ARBA" id="ARBA00023152"/>
    </source>
</evidence>
<evidence type="ECO:0000256" key="2">
    <source>
        <dbReference type="ARBA" id="ARBA00022679"/>
    </source>
</evidence>
<evidence type="ECO:0000313" key="7">
    <source>
        <dbReference type="EMBL" id="MCM1987188.1"/>
    </source>
</evidence>
<evidence type="ECO:0000256" key="1">
    <source>
        <dbReference type="ARBA" id="ARBA00022490"/>
    </source>
</evidence>
<dbReference type="PANTHER" id="PTHR21208:SF1">
    <property type="entry name" value="ADP-DEPENDENT GLUCOKINASE"/>
    <property type="match status" value="1"/>
</dbReference>
<reference evidence="7" key="1">
    <citation type="journal article" date="2021" name="mSystems">
        <title>Bacteria and Archaea Synergistically Convert Glycine Betaine to Biogenic Methane in the Formosa Cold Seep of the South China Sea.</title>
        <authorList>
            <person name="Li L."/>
            <person name="Zhang W."/>
            <person name="Zhang S."/>
            <person name="Song L."/>
            <person name="Sun Q."/>
            <person name="Zhang H."/>
            <person name="Xiang H."/>
            <person name="Dong X."/>
        </authorList>
    </citation>
    <scope>NUCLEOTIDE SEQUENCE</scope>
    <source>
        <strain evidence="7">LLY</strain>
    </source>
</reference>
<evidence type="ECO:0000313" key="8">
    <source>
        <dbReference type="Proteomes" id="UP001056766"/>
    </source>
</evidence>
<dbReference type="Proteomes" id="UP001056766">
    <property type="component" value="Unassembled WGS sequence"/>
</dbReference>
<evidence type="ECO:0000256" key="5">
    <source>
        <dbReference type="ARBA" id="ARBA00022842"/>
    </source>
</evidence>
<dbReference type="AlphaFoldDB" id="A0A9E4ZHB2"/>
<keyword evidence="1" id="KW-0963">Cytoplasm</keyword>
<dbReference type="Gene3D" id="3.40.1190.20">
    <property type="match status" value="1"/>
</dbReference>
<dbReference type="Gene3D" id="3.30.1110.20">
    <property type="match status" value="1"/>
</dbReference>
<dbReference type="GO" id="GO:0016773">
    <property type="term" value="F:phosphotransferase activity, alcohol group as acceptor"/>
    <property type="evidence" value="ECO:0007669"/>
    <property type="project" value="InterPro"/>
</dbReference>
<dbReference type="InterPro" id="IPR007666">
    <property type="entry name" value="ADP_PFK/GK"/>
</dbReference>
<accession>A0A9E4ZHB2</accession>
<dbReference type="PANTHER" id="PTHR21208">
    <property type="entry name" value="ADP-DEPENDENT GLUCOKINASE"/>
    <property type="match status" value="1"/>
</dbReference>
<dbReference type="SUPFAM" id="SSF53613">
    <property type="entry name" value="Ribokinase-like"/>
    <property type="match status" value="1"/>
</dbReference>
<keyword evidence="6" id="KW-0324">Glycolysis</keyword>
<evidence type="ECO:0008006" key="9">
    <source>
        <dbReference type="Google" id="ProtNLM"/>
    </source>
</evidence>
<dbReference type="GO" id="GO:0046872">
    <property type="term" value="F:metal ion binding"/>
    <property type="evidence" value="ECO:0007669"/>
    <property type="project" value="UniProtKB-KW"/>
</dbReference>
<dbReference type="RefSeq" id="WP_250868532.1">
    <property type="nucleotide sequence ID" value="NZ_JAGSOI010000038.1"/>
</dbReference>
<keyword evidence="4" id="KW-0418">Kinase</keyword>
<dbReference type="EMBL" id="JAGSOI010000038">
    <property type="protein sequence ID" value="MCM1987188.1"/>
    <property type="molecule type" value="Genomic_DNA"/>
</dbReference>
<dbReference type="NCBIfam" id="NF010642">
    <property type="entry name" value="PRK14039.1"/>
    <property type="match status" value="1"/>
</dbReference>
<comment type="caution">
    <text evidence="7">The sequence shown here is derived from an EMBL/GenBank/DDBJ whole genome shotgun (WGS) entry which is preliminary data.</text>
</comment>
<organism evidence="7 8">
    <name type="scientific">Methanococcoides seepicolus</name>
    <dbReference type="NCBI Taxonomy" id="2828780"/>
    <lineage>
        <taxon>Archaea</taxon>
        <taxon>Methanobacteriati</taxon>
        <taxon>Methanobacteriota</taxon>
        <taxon>Stenosarchaea group</taxon>
        <taxon>Methanomicrobia</taxon>
        <taxon>Methanosarcinales</taxon>
        <taxon>Methanosarcinaceae</taxon>
        <taxon>Methanococcoides</taxon>
    </lineage>
</organism>
<dbReference type="GO" id="GO:0006096">
    <property type="term" value="P:glycolytic process"/>
    <property type="evidence" value="ECO:0007669"/>
    <property type="project" value="UniProtKB-KW"/>
</dbReference>
<proteinExistence type="predicted"/>